<evidence type="ECO:0000256" key="5">
    <source>
        <dbReference type="ARBA" id="ARBA00023004"/>
    </source>
</evidence>
<dbReference type="STRING" id="112901.SAMN04488500_103127"/>
<dbReference type="PANTHER" id="PTHR43160">
    <property type="entry name" value="ACONITATE HYDRATASE B"/>
    <property type="match status" value="1"/>
</dbReference>
<evidence type="ECO:0000256" key="2">
    <source>
        <dbReference type="ARBA" id="ARBA00007185"/>
    </source>
</evidence>
<dbReference type="InterPro" id="IPR015932">
    <property type="entry name" value="Aconitase_dom2"/>
</dbReference>
<dbReference type="InterPro" id="IPR036008">
    <property type="entry name" value="Aconitase_4Fe-4S_dom"/>
</dbReference>
<dbReference type="InterPro" id="IPR050926">
    <property type="entry name" value="Aconitase/IPM_isomerase"/>
</dbReference>
<dbReference type="UniPathway" id="UPA00223"/>
<dbReference type="Gene3D" id="3.30.499.10">
    <property type="entry name" value="Aconitase, domain 3"/>
    <property type="match status" value="2"/>
</dbReference>
<dbReference type="SUPFAM" id="SSF52016">
    <property type="entry name" value="LeuD/IlvD-like"/>
    <property type="match status" value="1"/>
</dbReference>
<feature type="domain" description="Aconitase/3-isopropylmalate dehydratase large subunit alpha/beta/alpha" evidence="7">
    <location>
        <begin position="55"/>
        <end position="485"/>
    </location>
</feature>
<evidence type="ECO:0000256" key="4">
    <source>
        <dbReference type="ARBA" id="ARBA00022723"/>
    </source>
</evidence>
<comment type="similarity">
    <text evidence="2">Belongs to the aconitase/IPM isomerase family.</text>
</comment>
<dbReference type="AlphaFoldDB" id="A0A1W1ZAB0"/>
<dbReference type="GO" id="GO:0051539">
    <property type="term" value="F:4 iron, 4 sulfur cluster binding"/>
    <property type="evidence" value="ECO:0007669"/>
    <property type="project" value="TreeGrafter"/>
</dbReference>
<evidence type="ECO:0000256" key="3">
    <source>
        <dbReference type="ARBA" id="ARBA00011245"/>
    </source>
</evidence>
<feature type="domain" description="Aconitase A/isopropylmalate dehydratase small subunit swivel" evidence="8">
    <location>
        <begin position="655"/>
        <end position="703"/>
    </location>
</feature>
<dbReference type="OrthoDB" id="9764318at2"/>
<keyword evidence="5" id="KW-0408">Iron</keyword>
<dbReference type="GO" id="GO:0006099">
    <property type="term" value="P:tricarboxylic acid cycle"/>
    <property type="evidence" value="ECO:0007669"/>
    <property type="project" value="UniProtKB-UniPathway"/>
</dbReference>
<dbReference type="InterPro" id="IPR000573">
    <property type="entry name" value="AconitaseA/IPMdHydase_ssu_swvl"/>
</dbReference>
<comment type="cofactor">
    <cofactor evidence="1">
        <name>[4Fe-4S] cluster</name>
        <dbReference type="ChEBI" id="CHEBI:49883"/>
    </cofactor>
</comment>
<evidence type="ECO:0000256" key="6">
    <source>
        <dbReference type="ARBA" id="ARBA00023014"/>
    </source>
</evidence>
<dbReference type="Gene3D" id="3.20.19.10">
    <property type="entry name" value="Aconitase, domain 4"/>
    <property type="match status" value="1"/>
</dbReference>
<sequence>MIELLHGGVFLFKGQVILKNVDEINCCLIREGLEPSSDKALSIDKARKGTIAYQILISHNQSDDWRNLKLRFDALASHDLTYVGIVQTAALGGINEFPVPFIMTNCHNSLCAIGGTIAEDDHAFGFTAAQKYGGTFVPPNQAVIHQYMREMMTGCGKMILTVDSHTRYGPLGTMGVGEGSPEIVKQMLKKTYDISYPEVIAIYLAGEPKPGVGSQDVALAIIKAVYDNGFVTNKVMEFVGPGVSKLSIDFRNGIDVMTTETTCLSSIWRTDEKVKEYFIIHGRSEAYTRLDPAEVSYYDGLVKVNLSEIEPMIALPFHPSNVWSIAELNQNGSDILRQVEVEAQKQLDNPNLVLRLTDKLVNGRLKVEQGVVAGCSGGMFENVMAMADILGNKSIGNGYFSLSVYPASQPIYLDLLRHRAIEILMTAGAAIKPAFCGPCFGFGDIPSHGSLSIRHVTRNFKHREGSSPTNGQLASSALMDARSIAATSLNGGVLTPATEVEVTYSKGNYKFDQNVYGNRVYQGFGNSKPETELKTGPNISGWPPIPTLAENLLLKVSAILKDPITTTDELIPSGEASTYRSNPQKLAEFTLCRKEPAYVGRSNDVKKFEAKRLSALEQDNGGQIFEQIVDEIGLPKQFRDCLPNTAIGSLIVAVKPGDGSAREQAASSQKMLGGQANVVHEYATKRYRSNLINWGLVPFTVERETLTKFFVDDLIHIPGIRKAVADGAEKVQAFIIRVNSISQIELKLENLSKEERETILAGCLINYYRSNT</sequence>
<dbReference type="NCBIfam" id="NF008503">
    <property type="entry name" value="PRK11413.1"/>
    <property type="match status" value="1"/>
</dbReference>
<dbReference type="Pfam" id="PF00330">
    <property type="entry name" value="Aconitase"/>
    <property type="match status" value="1"/>
</dbReference>
<evidence type="ECO:0000313" key="9">
    <source>
        <dbReference type="EMBL" id="SMC45325.1"/>
    </source>
</evidence>
<dbReference type="SUPFAM" id="SSF53732">
    <property type="entry name" value="Aconitase iron-sulfur domain"/>
    <property type="match status" value="1"/>
</dbReference>
<dbReference type="GO" id="GO:0005829">
    <property type="term" value="C:cytosol"/>
    <property type="evidence" value="ECO:0007669"/>
    <property type="project" value="TreeGrafter"/>
</dbReference>
<proteinExistence type="inferred from homology"/>
<name>A0A1W1ZAB0_9FIRM</name>
<dbReference type="Pfam" id="PF00694">
    <property type="entry name" value="Aconitase_C"/>
    <property type="match status" value="1"/>
</dbReference>
<dbReference type="RefSeq" id="WP_084574477.1">
    <property type="nucleotide sequence ID" value="NZ_CP155572.1"/>
</dbReference>
<dbReference type="InterPro" id="IPR001030">
    <property type="entry name" value="Acoase/IPM_deHydtase_lsu_aba"/>
</dbReference>
<evidence type="ECO:0000256" key="1">
    <source>
        <dbReference type="ARBA" id="ARBA00001966"/>
    </source>
</evidence>
<evidence type="ECO:0000313" key="10">
    <source>
        <dbReference type="Proteomes" id="UP000192738"/>
    </source>
</evidence>
<comment type="subunit">
    <text evidence="3">Monomer.</text>
</comment>
<protein>
    <submittedName>
        <fullName evidence="9">Aconitate hydratase</fullName>
    </submittedName>
</protein>
<dbReference type="InterPro" id="IPR015931">
    <property type="entry name" value="Acnase/IPM_dHydase_lsu_aba_1/3"/>
</dbReference>
<dbReference type="InterPro" id="IPR015928">
    <property type="entry name" value="Aconitase/3IPM_dehydase_swvl"/>
</dbReference>
<reference evidence="9 10" key="1">
    <citation type="submission" date="2017-04" db="EMBL/GenBank/DDBJ databases">
        <authorList>
            <person name="Afonso C.L."/>
            <person name="Miller P.J."/>
            <person name="Scott M.A."/>
            <person name="Spackman E."/>
            <person name="Goraichik I."/>
            <person name="Dimitrov K.M."/>
            <person name="Suarez D.L."/>
            <person name="Swayne D.E."/>
        </authorList>
    </citation>
    <scope>NUCLEOTIDE SEQUENCE [LARGE SCALE GENOMIC DNA]</scope>
    <source>
        <strain evidence="9 10">DSM 5090</strain>
    </source>
</reference>
<dbReference type="EMBL" id="FWXI01000003">
    <property type="protein sequence ID" value="SMC45325.1"/>
    <property type="molecule type" value="Genomic_DNA"/>
</dbReference>
<keyword evidence="10" id="KW-1185">Reference proteome</keyword>
<gene>
    <name evidence="9" type="ORF">SAMN04488500_103127</name>
</gene>
<keyword evidence="4" id="KW-0479">Metal-binding</keyword>
<evidence type="ECO:0000259" key="7">
    <source>
        <dbReference type="Pfam" id="PF00330"/>
    </source>
</evidence>
<dbReference type="GO" id="GO:0003994">
    <property type="term" value="F:aconitate hydratase activity"/>
    <property type="evidence" value="ECO:0007669"/>
    <property type="project" value="TreeGrafter"/>
</dbReference>
<dbReference type="Gene3D" id="3.40.1060.10">
    <property type="entry name" value="Aconitase, Domain 2"/>
    <property type="match status" value="1"/>
</dbReference>
<dbReference type="Proteomes" id="UP000192738">
    <property type="component" value="Unassembled WGS sequence"/>
</dbReference>
<evidence type="ECO:0000259" key="8">
    <source>
        <dbReference type="Pfam" id="PF00694"/>
    </source>
</evidence>
<keyword evidence="6" id="KW-0411">Iron-sulfur</keyword>
<dbReference type="GO" id="GO:0046872">
    <property type="term" value="F:metal ion binding"/>
    <property type="evidence" value="ECO:0007669"/>
    <property type="project" value="UniProtKB-KW"/>
</dbReference>
<dbReference type="PANTHER" id="PTHR43160:SF3">
    <property type="entry name" value="ACONITATE HYDRATASE, MITOCHONDRIAL"/>
    <property type="match status" value="1"/>
</dbReference>
<accession>A0A1W1ZAB0</accession>
<organism evidence="9 10">
    <name type="scientific">Sporomusa malonica</name>
    <dbReference type="NCBI Taxonomy" id="112901"/>
    <lineage>
        <taxon>Bacteria</taxon>
        <taxon>Bacillati</taxon>
        <taxon>Bacillota</taxon>
        <taxon>Negativicutes</taxon>
        <taxon>Selenomonadales</taxon>
        <taxon>Sporomusaceae</taxon>
        <taxon>Sporomusa</taxon>
    </lineage>
</organism>